<reference evidence="10" key="1">
    <citation type="submission" date="2019-11" db="EMBL/GenBank/DDBJ databases">
        <title>Genomic insights into an expanded diversity of filamentous marine cyanobacteria reveals the extraordinary biosynthetic potential of Moorea and Okeania.</title>
        <authorList>
            <person name="Ferreira Leao T."/>
            <person name="Wang M."/>
            <person name="Moss N."/>
            <person name="Da Silva R."/>
            <person name="Sanders J."/>
            <person name="Nurk S."/>
            <person name="Gurevich A."/>
            <person name="Humphrey G."/>
            <person name="Reher R."/>
            <person name="Zhu Q."/>
            <person name="Belda-Ferre P."/>
            <person name="Glukhov E."/>
            <person name="Rex R."/>
            <person name="Dorrestein P.C."/>
            <person name="Knight R."/>
            <person name="Pevzner P."/>
            <person name="Gerwick W.H."/>
            <person name="Gerwick L."/>
        </authorList>
    </citation>
    <scope>NUCLEOTIDE SEQUENCE</scope>
    <source>
        <strain evidence="10">SIO1C4</strain>
    </source>
</reference>
<evidence type="ECO:0000256" key="6">
    <source>
        <dbReference type="ARBA" id="ARBA00023136"/>
    </source>
</evidence>
<dbReference type="SFLD" id="SFLDF00027">
    <property type="entry name" value="p-type_atpase"/>
    <property type="match status" value="1"/>
</dbReference>
<keyword evidence="7" id="KW-0479">Metal-binding</keyword>
<evidence type="ECO:0000256" key="2">
    <source>
        <dbReference type="ARBA" id="ARBA00006024"/>
    </source>
</evidence>
<dbReference type="Pfam" id="PF00702">
    <property type="entry name" value="Hydrolase"/>
    <property type="match status" value="1"/>
</dbReference>
<evidence type="ECO:0000256" key="4">
    <source>
        <dbReference type="ARBA" id="ARBA00022967"/>
    </source>
</evidence>
<dbReference type="EMBL" id="JAAHFQ010000171">
    <property type="protein sequence ID" value="NER28111.1"/>
    <property type="molecule type" value="Genomic_DNA"/>
</dbReference>
<dbReference type="EC" id="3.6.3.3" evidence="10"/>
<dbReference type="NCBIfam" id="TIGR01525">
    <property type="entry name" value="ATPase-IB_hvy"/>
    <property type="match status" value="1"/>
</dbReference>
<dbReference type="InterPro" id="IPR027256">
    <property type="entry name" value="P-typ_ATPase_IB"/>
</dbReference>
<dbReference type="GO" id="GO:0016887">
    <property type="term" value="F:ATP hydrolysis activity"/>
    <property type="evidence" value="ECO:0007669"/>
    <property type="project" value="InterPro"/>
</dbReference>
<comment type="similarity">
    <text evidence="2 7">Belongs to the cation transport ATPase (P-type) (TC 3.A.3) family. Type IB subfamily.</text>
</comment>
<dbReference type="Pfam" id="PF00122">
    <property type="entry name" value="E1-E2_ATPase"/>
    <property type="match status" value="1"/>
</dbReference>
<comment type="caution">
    <text evidence="10">The sequence shown here is derived from an EMBL/GenBank/DDBJ whole genome shotgun (WGS) entry which is preliminary data.</text>
</comment>
<dbReference type="SUPFAM" id="SSF56784">
    <property type="entry name" value="HAD-like"/>
    <property type="match status" value="1"/>
</dbReference>
<protein>
    <submittedName>
        <fullName evidence="10">Cadmium-translocating P-type ATPase</fullName>
        <ecNumber evidence="10">3.6.3.3</ecNumber>
    </submittedName>
</protein>
<name>A0A6B3NEN5_9CYAN</name>
<dbReference type="PROSITE" id="PS00154">
    <property type="entry name" value="ATPASE_E1_E2"/>
    <property type="match status" value="1"/>
</dbReference>
<dbReference type="InterPro" id="IPR001757">
    <property type="entry name" value="P_typ_ATPase"/>
</dbReference>
<dbReference type="SFLD" id="SFLDG00002">
    <property type="entry name" value="C1.7:_P-type_atpase_like"/>
    <property type="match status" value="1"/>
</dbReference>
<dbReference type="InterPro" id="IPR051014">
    <property type="entry name" value="Cation_Transport_ATPase_IB"/>
</dbReference>
<keyword evidence="5" id="KW-1133">Transmembrane helix</keyword>
<keyword evidence="7" id="KW-0547">Nucleotide-binding</keyword>
<dbReference type="PRINTS" id="PR00119">
    <property type="entry name" value="CATATPASE"/>
</dbReference>
<organism evidence="10">
    <name type="scientific">Symploca sp. SIO1C4</name>
    <dbReference type="NCBI Taxonomy" id="2607765"/>
    <lineage>
        <taxon>Bacteria</taxon>
        <taxon>Bacillati</taxon>
        <taxon>Cyanobacteriota</taxon>
        <taxon>Cyanophyceae</taxon>
        <taxon>Coleofasciculales</taxon>
        <taxon>Coleofasciculaceae</taxon>
        <taxon>Symploca</taxon>
    </lineage>
</organism>
<feature type="region of interest" description="Disordered" evidence="8">
    <location>
        <begin position="1"/>
        <end position="29"/>
    </location>
</feature>
<evidence type="ECO:0000313" key="10">
    <source>
        <dbReference type="EMBL" id="NER28111.1"/>
    </source>
</evidence>
<dbReference type="InterPro" id="IPR059000">
    <property type="entry name" value="ATPase_P-type_domA"/>
</dbReference>
<accession>A0A6B3NEN5</accession>
<dbReference type="PANTHER" id="PTHR48085:SF5">
    <property type="entry name" value="CADMIUM_ZINC-TRANSPORTING ATPASE HMA4-RELATED"/>
    <property type="match status" value="1"/>
</dbReference>
<dbReference type="Gene3D" id="2.70.150.10">
    <property type="entry name" value="Calcium-transporting ATPase, cytoplasmic transduction domain A"/>
    <property type="match status" value="1"/>
</dbReference>
<dbReference type="InterPro" id="IPR008250">
    <property type="entry name" value="ATPase_P-typ_transduc_dom_A_sf"/>
</dbReference>
<dbReference type="Gene3D" id="3.40.1110.10">
    <property type="entry name" value="Calcium-transporting ATPase, cytoplasmic domain N"/>
    <property type="match status" value="1"/>
</dbReference>
<keyword evidence="10" id="KW-0378">Hydrolase</keyword>
<feature type="compositionally biased region" description="Low complexity" evidence="8">
    <location>
        <begin position="19"/>
        <end position="29"/>
    </location>
</feature>
<dbReference type="NCBIfam" id="TIGR01512">
    <property type="entry name" value="ATPase-IB2_Cd"/>
    <property type="match status" value="1"/>
</dbReference>
<feature type="domain" description="P-type ATPase A" evidence="9">
    <location>
        <begin position="241"/>
        <end position="340"/>
    </location>
</feature>
<gene>
    <name evidence="10" type="primary">cadA</name>
    <name evidence="10" type="ORF">F6J89_10870</name>
</gene>
<evidence type="ECO:0000256" key="7">
    <source>
        <dbReference type="RuleBase" id="RU362081"/>
    </source>
</evidence>
<dbReference type="InterPro" id="IPR036412">
    <property type="entry name" value="HAD-like_sf"/>
</dbReference>
<sequence>MVTALELPPISKQPRAISEQEAQSQQPQSVKGLGLGVAYSIVHTTPGRVRFRVPRLACDANYAQRLQSLLAEESSVTSVQIKPSAMSVAINYKSQEVSDRQMLSHLTNLIQLAPLLICTDSSISSDKSESDSSWSGLKFPLLATILAVLSGPFGLSIPTAIIGGTVAAASAPVAKRAIKSIWQQQQLNLDCLDLMAVTLTAAQGNLMTPSLLLMLHQLGDTIRDRTARTSAHQTLNLLDSLNPSVWVERHGSKEQIPIEQVQRGDTVIVYPGEQIPVDGKILQGKASIDEQKLTGESVPVVREVGQKVYASTLIQEGELYILTERTGSNTRAGQSIQLVKDAPVYDTRMENYAAQLADKAILPAFLLAGGVFATTGSLARAASILTLDFMTGIRVSVPTSVLASLTAAARRGILIRSGRALEQLAEIEAVVFDKTGTLTQGDVVMVGVTTITEEVAPARVLALAAAAEQRLTHPVATAVVNYARQQGVPELVRRQWDYKVGLGVAANIDGERVLVGSARFLSRQGISLEYLYEKHPELRGASLIYVASNGQLLGVIEYTDPPRPESQAVIKALHNQGTEIHLLTGDNWRRAVAVAKQLGIPEDKTHAEAFPEQKAVVIRRLHESGKIVAFVGDGINDSAALAYADVSVSFGNGSDIARETAEVVLMENNLNSLLEAITIAKQTRDIIKQNTKLSVIPNLAALSLATTVGLHPLAAAVVHNGSAIAAGVNGLRPLWNSPTLPLQLLY</sequence>
<proteinExistence type="inferred from homology"/>
<keyword evidence="4" id="KW-1278">Translocase</keyword>
<evidence type="ECO:0000256" key="3">
    <source>
        <dbReference type="ARBA" id="ARBA00022692"/>
    </source>
</evidence>
<dbReference type="GO" id="GO:0005524">
    <property type="term" value="F:ATP binding"/>
    <property type="evidence" value="ECO:0007669"/>
    <property type="project" value="UniProtKB-UniRule"/>
</dbReference>
<keyword evidence="7" id="KW-0067">ATP-binding</keyword>
<dbReference type="SFLD" id="SFLDS00003">
    <property type="entry name" value="Haloacid_Dehalogenase"/>
    <property type="match status" value="1"/>
</dbReference>
<comment type="subcellular location">
    <subcellularLocation>
        <location evidence="7">Cell membrane</location>
    </subcellularLocation>
    <subcellularLocation>
        <location evidence="1">Membrane</location>
        <topology evidence="1">Multi-pass membrane protein</topology>
    </subcellularLocation>
</comment>
<evidence type="ECO:0000256" key="1">
    <source>
        <dbReference type="ARBA" id="ARBA00004141"/>
    </source>
</evidence>
<evidence type="ECO:0000259" key="9">
    <source>
        <dbReference type="Pfam" id="PF00122"/>
    </source>
</evidence>
<dbReference type="GO" id="GO:0019829">
    <property type="term" value="F:ATPase-coupled monoatomic cation transmembrane transporter activity"/>
    <property type="evidence" value="ECO:0007669"/>
    <property type="project" value="InterPro"/>
</dbReference>
<dbReference type="AlphaFoldDB" id="A0A6B3NEN5"/>
<dbReference type="InterPro" id="IPR023214">
    <property type="entry name" value="HAD_sf"/>
</dbReference>
<evidence type="ECO:0000256" key="8">
    <source>
        <dbReference type="SAM" id="MobiDB-lite"/>
    </source>
</evidence>
<dbReference type="InterPro" id="IPR044492">
    <property type="entry name" value="P_typ_ATPase_HD_dom"/>
</dbReference>
<dbReference type="InterPro" id="IPR018303">
    <property type="entry name" value="ATPase_P-typ_P_site"/>
</dbReference>
<dbReference type="GO" id="GO:0046872">
    <property type="term" value="F:metal ion binding"/>
    <property type="evidence" value="ECO:0007669"/>
    <property type="project" value="UniProtKB-KW"/>
</dbReference>
<dbReference type="Gene3D" id="3.40.50.1000">
    <property type="entry name" value="HAD superfamily/HAD-like"/>
    <property type="match status" value="1"/>
</dbReference>
<dbReference type="SUPFAM" id="SSF81653">
    <property type="entry name" value="Calcium ATPase, transduction domain A"/>
    <property type="match status" value="1"/>
</dbReference>
<keyword evidence="7" id="KW-1003">Cell membrane</keyword>
<keyword evidence="3" id="KW-0812">Transmembrane</keyword>
<dbReference type="GO" id="GO:0005886">
    <property type="term" value="C:plasma membrane"/>
    <property type="evidence" value="ECO:0007669"/>
    <property type="project" value="UniProtKB-SubCell"/>
</dbReference>
<evidence type="ECO:0000256" key="5">
    <source>
        <dbReference type="ARBA" id="ARBA00022989"/>
    </source>
</evidence>
<dbReference type="InterPro" id="IPR023299">
    <property type="entry name" value="ATPase_P-typ_cyto_dom_N"/>
</dbReference>
<keyword evidence="6" id="KW-0472">Membrane</keyword>
<dbReference type="NCBIfam" id="TIGR01494">
    <property type="entry name" value="ATPase_P-type"/>
    <property type="match status" value="1"/>
</dbReference>
<dbReference type="PANTHER" id="PTHR48085">
    <property type="entry name" value="CADMIUM/ZINC-TRANSPORTING ATPASE HMA2-RELATED"/>
    <property type="match status" value="1"/>
</dbReference>